<reference evidence="1 2" key="1">
    <citation type="submission" date="2020-02" db="EMBL/GenBank/DDBJ databases">
        <title>Genome analysis of Thermosulfuriphilus ammonigenes ST65T, an anaerobic thermophilic chemolithoautotrophic bacterium isolated from a deep-sea hydrothermal vent.</title>
        <authorList>
            <person name="Slobodkina G."/>
            <person name="Allioux M."/>
            <person name="Merkel A."/>
            <person name="Alain K."/>
            <person name="Jebbar M."/>
            <person name="Slobodkin A."/>
        </authorList>
    </citation>
    <scope>NUCLEOTIDE SEQUENCE [LARGE SCALE GENOMIC DNA]</scope>
    <source>
        <strain evidence="1 2">ST65</strain>
    </source>
</reference>
<dbReference type="AlphaFoldDB" id="A0A6G7PWA6"/>
<gene>
    <name evidence="1" type="ORF">G4V39_05770</name>
</gene>
<dbReference type="EMBL" id="CP048877">
    <property type="protein sequence ID" value="QIJ71801.1"/>
    <property type="molecule type" value="Genomic_DNA"/>
</dbReference>
<dbReference type="CDD" id="cd06850">
    <property type="entry name" value="biotinyl_domain"/>
    <property type="match status" value="1"/>
</dbReference>
<dbReference type="RefSeq" id="WP_166032019.1">
    <property type="nucleotide sequence ID" value="NZ_CP048877.1"/>
</dbReference>
<dbReference type="PROSITE" id="PS00188">
    <property type="entry name" value="BIOTIN"/>
    <property type="match status" value="1"/>
</dbReference>
<evidence type="ECO:0000313" key="2">
    <source>
        <dbReference type="Proteomes" id="UP000502179"/>
    </source>
</evidence>
<protein>
    <submittedName>
        <fullName evidence="1">Acetyl-CoA carboxylase biotin carboxyl carrier protein subunit</fullName>
    </submittedName>
</protein>
<evidence type="ECO:0000313" key="1">
    <source>
        <dbReference type="EMBL" id="QIJ71801.1"/>
    </source>
</evidence>
<dbReference type="PANTHER" id="PTHR45266">
    <property type="entry name" value="OXALOACETATE DECARBOXYLASE ALPHA CHAIN"/>
    <property type="match status" value="1"/>
</dbReference>
<name>A0A6G7PWA6_9BACT</name>
<accession>A0A6G7PWA6</accession>
<dbReference type="InterPro" id="IPR011053">
    <property type="entry name" value="Single_hybrid_motif"/>
</dbReference>
<dbReference type="KEGG" id="tav:G4V39_05770"/>
<dbReference type="PROSITE" id="PS50968">
    <property type="entry name" value="BIOTINYL_LIPOYL"/>
    <property type="match status" value="1"/>
</dbReference>
<sequence length="74" mass="8053">MLEVRAPLTATVVDISVWPGKMVNKGEELMQLEAMKVYIPIQAPCTGRIVAVHISSGQVVQKESIMLVIECANS</sequence>
<keyword evidence="2" id="KW-1185">Reference proteome</keyword>
<organism evidence="1 2">
    <name type="scientific">Thermosulfuriphilus ammonigenes</name>
    <dbReference type="NCBI Taxonomy" id="1936021"/>
    <lineage>
        <taxon>Bacteria</taxon>
        <taxon>Pseudomonadati</taxon>
        <taxon>Thermodesulfobacteriota</taxon>
        <taxon>Thermodesulfobacteria</taxon>
        <taxon>Thermodesulfobacteriales</taxon>
        <taxon>Thermodesulfobacteriaceae</taxon>
        <taxon>Thermosulfuriphilus</taxon>
    </lineage>
</organism>
<dbReference type="InterPro" id="IPR000089">
    <property type="entry name" value="Biotin_lipoyl"/>
</dbReference>
<dbReference type="Gene3D" id="2.40.50.100">
    <property type="match status" value="1"/>
</dbReference>
<dbReference type="InterPro" id="IPR050709">
    <property type="entry name" value="Biotin_Carboxyl_Carrier/Decarb"/>
</dbReference>
<dbReference type="Pfam" id="PF00364">
    <property type="entry name" value="Biotin_lipoyl"/>
    <property type="match status" value="1"/>
</dbReference>
<dbReference type="InterPro" id="IPR001882">
    <property type="entry name" value="Biotin_BS"/>
</dbReference>
<dbReference type="SUPFAM" id="SSF51230">
    <property type="entry name" value="Single hybrid motif"/>
    <property type="match status" value="1"/>
</dbReference>
<dbReference type="Proteomes" id="UP000502179">
    <property type="component" value="Chromosome"/>
</dbReference>
<dbReference type="PANTHER" id="PTHR45266:SF3">
    <property type="entry name" value="OXALOACETATE DECARBOXYLASE ALPHA CHAIN"/>
    <property type="match status" value="1"/>
</dbReference>
<proteinExistence type="predicted"/>